<dbReference type="RefSeq" id="WP_154533249.1">
    <property type="nucleotide sequence ID" value="NZ_VUNG01000004.1"/>
</dbReference>
<dbReference type="InterPro" id="IPR034154">
    <property type="entry name" value="TOPRIM_DnaG/twinkle"/>
</dbReference>
<dbReference type="Gene3D" id="3.40.50.300">
    <property type="entry name" value="P-loop containing nucleotide triphosphate hydrolases"/>
    <property type="match status" value="1"/>
</dbReference>
<organism evidence="1 2">
    <name type="scientific">Hallella mizrahii</name>
    <dbReference type="NCBI Taxonomy" id="2606637"/>
    <lineage>
        <taxon>Bacteria</taxon>
        <taxon>Pseudomonadati</taxon>
        <taxon>Bacteroidota</taxon>
        <taxon>Bacteroidia</taxon>
        <taxon>Bacteroidales</taxon>
        <taxon>Prevotellaceae</taxon>
        <taxon>Hallella</taxon>
    </lineage>
</organism>
<keyword evidence="1" id="KW-0547">Nucleotide-binding</keyword>
<dbReference type="Gene3D" id="3.40.1360.10">
    <property type="match status" value="1"/>
</dbReference>
<comment type="caution">
    <text evidence="1">The sequence shown here is derived from an EMBL/GenBank/DDBJ whole genome shotgun (WGS) entry which is preliminary data.</text>
</comment>
<evidence type="ECO:0000313" key="2">
    <source>
        <dbReference type="Proteomes" id="UP000438914"/>
    </source>
</evidence>
<dbReference type="Proteomes" id="UP000438914">
    <property type="component" value="Unassembled WGS sequence"/>
</dbReference>
<protein>
    <submittedName>
        <fullName evidence="1">Bifunctional DNA primase/helicase</fullName>
    </submittedName>
</protein>
<gene>
    <name evidence="1" type="ORF">FYJ73_03060</name>
</gene>
<accession>A0A7K0KCK2</accession>
<dbReference type="Pfam" id="PF13155">
    <property type="entry name" value="Toprim_2"/>
    <property type="match status" value="1"/>
</dbReference>
<dbReference type="SUPFAM" id="SSF56731">
    <property type="entry name" value="DNA primase core"/>
    <property type="match status" value="1"/>
</dbReference>
<reference evidence="1 2" key="1">
    <citation type="submission" date="2019-08" db="EMBL/GenBank/DDBJ databases">
        <title>In-depth cultivation of the pig gut microbiome towards novel bacterial diversity and tailored functional studies.</title>
        <authorList>
            <person name="Wylensek D."/>
            <person name="Hitch T.C.A."/>
            <person name="Clavel T."/>
        </authorList>
    </citation>
    <scope>NUCLEOTIDE SEQUENCE [LARGE SCALE GENOMIC DNA]</scope>
    <source>
        <strain evidence="1 2">LKV-178-WT-2A</strain>
    </source>
</reference>
<dbReference type="Pfam" id="PF13481">
    <property type="entry name" value="AAA_25"/>
    <property type="match status" value="1"/>
</dbReference>
<dbReference type="EMBL" id="VUNG01000004">
    <property type="protein sequence ID" value="MST83667.1"/>
    <property type="molecule type" value="Genomic_DNA"/>
</dbReference>
<keyword evidence="1" id="KW-0378">Hydrolase</keyword>
<proteinExistence type="predicted"/>
<dbReference type="CDD" id="cd01029">
    <property type="entry name" value="TOPRIM_primases"/>
    <property type="match status" value="1"/>
</dbReference>
<keyword evidence="1" id="KW-0067">ATP-binding</keyword>
<dbReference type="AlphaFoldDB" id="A0A7K0KCK2"/>
<evidence type="ECO:0000313" key="1">
    <source>
        <dbReference type="EMBL" id="MST83667.1"/>
    </source>
</evidence>
<sequence>MDIKIQILNRTRQGLDVFHHYLGVKFIPNRSFKNPLYNDTKASCSIYLNKKSGIYMMKDFGDPEYSGDCFWLVGKMLGLDMKSDFKQILRRINEDMHLCIPMDVTTDNRNGNWQTNFAEPKPRSFANTASESYAEPKVDEQLSPQPNVKLAYKEFSEVELQYWGRYGITASTLKRFKVKSAKSLTGVSKEGKKYKIYSQPNEPMFVYHTIDEAVKVYMPKNKLRFMYAHRPSSEYVYGLEHLPARGHMVFITGGEKDVMSLAAHSFNAVCFNSETAVPPINIIENLHRRFKHIVLLYDMDDTGKKSAARIEQALRAYGVKRLELPLAGTKSEKDISDFFALGHTADELSRIITELIQKIYRKSSVIFKSCELDYANPPARSSSVVEVNDVPVGTCDNLFCLTGGEGVGKSNFVAAIISGTIAESALDAERTLGLTIIPNPSGRAVILFDTEQSEHQLYKNVRKAVKRAYLDDKPDFFHAYHLSEQSRKERLDIIRTALDMNFHQHKGIQLVIIDGVADLVRSANDELESVDVIDELYRLAGFYHCCIVCVLHFVPNGVKLRGHIGSELQRKAAGILSIEKDTNPAYSVVKCIKVRDGSPLDIPMMSFGWDKKEDMFVYMGVKAKEDKERQKINDLKSIAQGIFEKVDKLTYGEMVKAIVDAMEIQPRTAKDYIRTMRDKAIIEQLSDQSYQLKIF</sequence>
<dbReference type="GO" id="GO:0004386">
    <property type="term" value="F:helicase activity"/>
    <property type="evidence" value="ECO:0007669"/>
    <property type="project" value="UniProtKB-KW"/>
</dbReference>
<dbReference type="SUPFAM" id="SSF52540">
    <property type="entry name" value="P-loop containing nucleoside triphosphate hydrolases"/>
    <property type="match status" value="1"/>
</dbReference>
<name>A0A7K0KCK2_9BACT</name>
<keyword evidence="1" id="KW-0347">Helicase</keyword>
<keyword evidence="2" id="KW-1185">Reference proteome</keyword>
<dbReference type="InterPro" id="IPR027417">
    <property type="entry name" value="P-loop_NTPase"/>
</dbReference>